<feature type="compositionally biased region" description="Basic and acidic residues" evidence="1">
    <location>
        <begin position="408"/>
        <end position="424"/>
    </location>
</feature>
<dbReference type="Proteomes" id="UP000573499">
    <property type="component" value="Unassembled WGS sequence"/>
</dbReference>
<protein>
    <submittedName>
        <fullName evidence="3">Conjugal transfer protein TraO</fullName>
    </submittedName>
</protein>
<feature type="region of interest" description="Disordered" evidence="1">
    <location>
        <begin position="85"/>
        <end position="138"/>
    </location>
</feature>
<accession>A0A7W2IN82</accession>
<sequence>MGKFQVDIGRQFKIVAVSVTIVVAALAYIGYTYLSSAHAEVTSISHIQTGQGTTTDESEHYSSVLRKYNKVNAKEAEQDGNSYVSAMSSRAEHVAPTEGPVAPATPNEAPSSAPAAGPAAPATPPPPPPPATASPKPNERLSEQIMTLAANWTPVPHTLARTTALEAAAATSPASPEVMPTGAARETDHVEKIVPAFYVAPAILGTAIDTDEDSWISSKIAAGDYEGAILHAPGYKRVNNSVDMTFTFMEWRGHTYHVTAKAVDQESMRTALSGEVNNRYFSRVLLPALALGLGKVGELFQAADTQTTVTPLGAIIQTRNDTPSARTIAGTILGGTATETGQVLKSEAAHTPTKQVLIPLRETIGIQFIESVFSTDDIDHKRAAGQALPSERRPVPPLVPARIPPQGRPEKPPSEDDGSRHRDQ</sequence>
<keyword evidence="2" id="KW-0812">Transmembrane</keyword>
<dbReference type="NCBIfam" id="NF033884">
    <property type="entry name" value="conj_TraO_IncI1"/>
    <property type="match status" value="1"/>
</dbReference>
<dbReference type="AlphaFoldDB" id="A0A7W2IN82"/>
<reference evidence="3 4" key="1">
    <citation type="submission" date="2020-07" db="EMBL/GenBank/DDBJ databases">
        <title>Novel species isolated from subtropical streams in China.</title>
        <authorList>
            <person name="Lu H."/>
        </authorList>
    </citation>
    <scope>NUCLEOTIDE SEQUENCE [LARGE SCALE GENOMIC DNA]</scope>
    <source>
        <strain evidence="3 4">LX47W</strain>
    </source>
</reference>
<keyword evidence="4" id="KW-1185">Reference proteome</keyword>
<proteinExistence type="predicted"/>
<feature type="transmembrane region" description="Helical" evidence="2">
    <location>
        <begin position="12"/>
        <end position="34"/>
    </location>
</feature>
<evidence type="ECO:0000256" key="2">
    <source>
        <dbReference type="SAM" id="Phobius"/>
    </source>
</evidence>
<evidence type="ECO:0000256" key="1">
    <source>
        <dbReference type="SAM" id="MobiDB-lite"/>
    </source>
</evidence>
<comment type="caution">
    <text evidence="3">The sequence shown here is derived from an EMBL/GenBank/DDBJ whole genome shotgun (WGS) entry which is preliminary data.</text>
</comment>
<evidence type="ECO:0000313" key="4">
    <source>
        <dbReference type="Proteomes" id="UP000573499"/>
    </source>
</evidence>
<feature type="compositionally biased region" description="Pro residues" evidence="1">
    <location>
        <begin position="121"/>
        <end position="132"/>
    </location>
</feature>
<keyword evidence="2" id="KW-1133">Transmembrane helix</keyword>
<feature type="compositionally biased region" description="Pro residues" evidence="1">
    <location>
        <begin position="395"/>
        <end position="407"/>
    </location>
</feature>
<keyword evidence="2" id="KW-0472">Membrane</keyword>
<dbReference type="CDD" id="cd16431">
    <property type="entry name" value="IcmE"/>
    <property type="match status" value="1"/>
</dbReference>
<gene>
    <name evidence="3" type="primary">traO</name>
    <name evidence="3" type="ORF">H3H39_26305</name>
</gene>
<dbReference type="EMBL" id="JACEZU010000019">
    <property type="protein sequence ID" value="MBA5690555.1"/>
    <property type="molecule type" value="Genomic_DNA"/>
</dbReference>
<organism evidence="3 4">
    <name type="scientific">Rugamonas apoptosis</name>
    <dbReference type="NCBI Taxonomy" id="2758570"/>
    <lineage>
        <taxon>Bacteria</taxon>
        <taxon>Pseudomonadati</taxon>
        <taxon>Pseudomonadota</taxon>
        <taxon>Betaproteobacteria</taxon>
        <taxon>Burkholderiales</taxon>
        <taxon>Oxalobacteraceae</taxon>
        <taxon>Telluria group</taxon>
        <taxon>Rugamonas</taxon>
    </lineage>
</organism>
<feature type="compositionally biased region" description="Low complexity" evidence="1">
    <location>
        <begin position="102"/>
        <end position="120"/>
    </location>
</feature>
<feature type="region of interest" description="Disordered" evidence="1">
    <location>
        <begin position="382"/>
        <end position="424"/>
    </location>
</feature>
<dbReference type="InterPro" id="IPR049855">
    <property type="entry name" value="DotG/IcmE-like_C"/>
</dbReference>
<name>A0A7W2IN82_9BURK</name>
<evidence type="ECO:0000313" key="3">
    <source>
        <dbReference type="EMBL" id="MBA5690555.1"/>
    </source>
</evidence>
<dbReference type="RefSeq" id="WP_182157372.1">
    <property type="nucleotide sequence ID" value="NZ_JACEZU010000019.1"/>
</dbReference>